<reference evidence="3 5" key="1">
    <citation type="submission" date="2018-12" db="EMBL/GenBank/DDBJ databases">
        <title>Venturia inaequalis Genome Resource.</title>
        <authorList>
            <person name="Lichtner F.J."/>
        </authorList>
    </citation>
    <scope>NUCLEOTIDE SEQUENCE [LARGE SCALE GENOMIC DNA]</scope>
    <source>
        <strain evidence="3 5">120213</strain>
        <strain evidence="4 6">DMI_063113</strain>
    </source>
</reference>
<dbReference type="EMBL" id="WNWR01000066">
    <property type="protein sequence ID" value="KAE9992217.1"/>
    <property type="molecule type" value="Genomic_DNA"/>
</dbReference>
<sequence>MAKLRSASRTRSRSRSPPQRHATLSKPRPMEETTIGKAYASPFLALISHIDGEVAHTNATTPLHGFSMPPDVQQLEKEITASRSPLREIGNHPLPTTPAVQKPFHASRGRIAPTPVPGTSDEVKELENPAPASKAAWIPGPISRPVVKDAIVECEQQLGAVVESTANGTLKAVICDPVSAIEGGGTGDVFETPRSSVETKSAVVAPSTEMEEVDIGEVLRAYWMKDKVFHRRLATTAFVAILLMMYGKLLFG</sequence>
<feature type="region of interest" description="Disordered" evidence="1">
    <location>
        <begin position="1"/>
        <end position="33"/>
    </location>
</feature>
<dbReference type="AlphaFoldDB" id="A0A8H3V5X1"/>
<feature type="transmembrane region" description="Helical" evidence="2">
    <location>
        <begin position="233"/>
        <end position="251"/>
    </location>
</feature>
<feature type="compositionally biased region" description="Basic residues" evidence="1">
    <location>
        <begin position="1"/>
        <end position="14"/>
    </location>
</feature>
<accession>A0A8H3V5X1</accession>
<name>A0A8H3V5X1_VENIN</name>
<dbReference type="EMBL" id="WNWS01000092">
    <property type="protein sequence ID" value="KAE9981243.1"/>
    <property type="molecule type" value="Genomic_DNA"/>
</dbReference>
<proteinExistence type="predicted"/>
<evidence type="ECO:0000256" key="1">
    <source>
        <dbReference type="SAM" id="MobiDB-lite"/>
    </source>
</evidence>
<gene>
    <name evidence="4" type="ORF">EG327_009715</name>
    <name evidence="3" type="ORF">EG328_011793</name>
</gene>
<protein>
    <submittedName>
        <fullName evidence="3">Uncharacterized protein</fullName>
    </submittedName>
</protein>
<evidence type="ECO:0000313" key="5">
    <source>
        <dbReference type="Proteomes" id="UP000447873"/>
    </source>
</evidence>
<evidence type="ECO:0000313" key="4">
    <source>
        <dbReference type="EMBL" id="KAE9992217.1"/>
    </source>
</evidence>
<evidence type="ECO:0000256" key="2">
    <source>
        <dbReference type="SAM" id="Phobius"/>
    </source>
</evidence>
<evidence type="ECO:0000313" key="3">
    <source>
        <dbReference type="EMBL" id="KAE9981243.1"/>
    </source>
</evidence>
<dbReference type="Proteomes" id="UP000447873">
    <property type="component" value="Unassembled WGS sequence"/>
</dbReference>
<dbReference type="Proteomes" id="UP000490939">
    <property type="component" value="Unassembled WGS sequence"/>
</dbReference>
<comment type="caution">
    <text evidence="3">The sequence shown here is derived from an EMBL/GenBank/DDBJ whole genome shotgun (WGS) entry which is preliminary data.</text>
</comment>
<keyword evidence="2" id="KW-0472">Membrane</keyword>
<evidence type="ECO:0000313" key="6">
    <source>
        <dbReference type="Proteomes" id="UP000490939"/>
    </source>
</evidence>
<keyword evidence="6" id="KW-1185">Reference proteome</keyword>
<keyword evidence="2" id="KW-1133">Transmembrane helix</keyword>
<keyword evidence="2" id="KW-0812">Transmembrane</keyword>
<organism evidence="3 5">
    <name type="scientific">Venturia inaequalis</name>
    <name type="common">Apple scab fungus</name>
    <dbReference type="NCBI Taxonomy" id="5025"/>
    <lineage>
        <taxon>Eukaryota</taxon>
        <taxon>Fungi</taxon>
        <taxon>Dikarya</taxon>
        <taxon>Ascomycota</taxon>
        <taxon>Pezizomycotina</taxon>
        <taxon>Dothideomycetes</taxon>
        <taxon>Pleosporomycetidae</taxon>
        <taxon>Venturiales</taxon>
        <taxon>Venturiaceae</taxon>
        <taxon>Venturia</taxon>
    </lineage>
</organism>